<gene>
    <name evidence="7" type="ORF">FSB_LOCUS61991</name>
</gene>
<accession>A0A2N9JCA9</accession>
<dbReference type="EMBL" id="OIVN01006490">
    <property type="protein sequence ID" value="SPD34109.1"/>
    <property type="molecule type" value="Genomic_DNA"/>
</dbReference>
<evidence type="ECO:0000256" key="4">
    <source>
        <dbReference type="ARBA" id="ARBA00023163"/>
    </source>
</evidence>
<dbReference type="InterPro" id="IPR003340">
    <property type="entry name" value="B3_DNA-bd"/>
</dbReference>
<feature type="domain" description="TF-B3" evidence="6">
    <location>
        <begin position="506"/>
        <end position="565"/>
    </location>
</feature>
<keyword evidence="2" id="KW-0805">Transcription regulation</keyword>
<evidence type="ECO:0000256" key="3">
    <source>
        <dbReference type="ARBA" id="ARBA00023125"/>
    </source>
</evidence>
<reference evidence="7" key="1">
    <citation type="submission" date="2018-02" db="EMBL/GenBank/DDBJ databases">
        <authorList>
            <person name="Cohen D.B."/>
            <person name="Kent A.D."/>
        </authorList>
    </citation>
    <scope>NUCLEOTIDE SEQUENCE</scope>
</reference>
<comment type="subcellular location">
    <subcellularLocation>
        <location evidence="1">Nucleus</location>
    </subcellularLocation>
</comment>
<dbReference type="GO" id="GO:0003677">
    <property type="term" value="F:DNA binding"/>
    <property type="evidence" value="ECO:0007669"/>
    <property type="project" value="UniProtKB-KW"/>
</dbReference>
<protein>
    <recommendedName>
        <fullName evidence="6">TF-B3 domain-containing protein</fullName>
    </recommendedName>
</protein>
<dbReference type="PANTHER" id="PTHR31920">
    <property type="entry name" value="B3 DOMAIN-CONTAINING"/>
    <property type="match status" value="1"/>
</dbReference>
<name>A0A2N9JCA9_FAGSY</name>
<evidence type="ECO:0000313" key="7">
    <source>
        <dbReference type="EMBL" id="SPD34109.1"/>
    </source>
</evidence>
<dbReference type="Pfam" id="PF02362">
    <property type="entry name" value="B3"/>
    <property type="match status" value="4"/>
</dbReference>
<organism evidence="7">
    <name type="scientific">Fagus sylvatica</name>
    <name type="common">Beechnut</name>
    <dbReference type="NCBI Taxonomy" id="28930"/>
    <lineage>
        <taxon>Eukaryota</taxon>
        <taxon>Viridiplantae</taxon>
        <taxon>Streptophyta</taxon>
        <taxon>Embryophyta</taxon>
        <taxon>Tracheophyta</taxon>
        <taxon>Spermatophyta</taxon>
        <taxon>Magnoliopsida</taxon>
        <taxon>eudicotyledons</taxon>
        <taxon>Gunneridae</taxon>
        <taxon>Pentapetalae</taxon>
        <taxon>rosids</taxon>
        <taxon>fabids</taxon>
        <taxon>Fagales</taxon>
        <taxon>Fagaceae</taxon>
        <taxon>Fagus</taxon>
    </lineage>
</organism>
<dbReference type="CDD" id="cd10017">
    <property type="entry name" value="B3_DNA"/>
    <property type="match status" value="4"/>
</dbReference>
<feature type="domain" description="TF-B3" evidence="6">
    <location>
        <begin position="247"/>
        <end position="346"/>
    </location>
</feature>
<dbReference type="PROSITE" id="PS50863">
    <property type="entry name" value="B3"/>
    <property type="match status" value="4"/>
</dbReference>
<sequence>MVKAPHFFKIILADSLRDGKLKIPKKFIRKYGQGLSNQAFLKLPNGAQWKVELTEGDGEVWLQKGWLEFVKYNSVRQGNFMIFRYEGNSDFYVLIFDESATEIDYRSDGEEGKLDEDFEAPNMEEINSEISVEILDDFLSSPCPKTRDKSPLPCLRPHKIMKTNSSGKIASTSQPCRQFKETKLEKLKTKANANATMRDFKAKGGVKGINATKRCSKAEVLGKIQPLTNSEKARALQKASAFIRPESPYFMIVIQPSYLKILDIPTKFVKRYLNRTQGNVILWVSDGRNWTVRYTCHVAAEQRKGKFKCGWRAFAQDNNLKVGDVCAFELIKGTQMSFKVVIFHVTQEHCPLPPAHDNGVNQVESKINIKLEFEYTGNHETGMSSARYDSTTKELKLSQGHFTTEPQGTQSNEMKLKKLKGNANSPSCIRSFPGGLNISAKEEGRGMSDSPRCPQSHDFRMRQRLTNSEKTRALERASAFNSENPFFMVVLQPSYIHGCCNLASGGRKWSVKYELRRRNRCESAELCRGWREFARDNNFEVGDVCVFEFIKGNEISLKVSIFRATVDANRHLVSSKSNTGKFKQLKCDESINELDTQRPSSSLRPPRVVEFVSENPFFKVIIGSAYLVHGLNIPFSFFKRGCITQSGQILMLQVGDKSWPVKLLMYPHLSSGTLSAGWFAFARDNTLQIGDVCVFELIKSDNVVLKVSIFRHLS</sequence>
<evidence type="ECO:0000256" key="2">
    <source>
        <dbReference type="ARBA" id="ARBA00023015"/>
    </source>
</evidence>
<dbReference type="PANTHER" id="PTHR31920:SF108">
    <property type="entry name" value="B3 DOMAIN-CONTAINING TRANSCRIPTION FACTOR VRN1-LIKE"/>
    <property type="match status" value="1"/>
</dbReference>
<dbReference type="InterPro" id="IPR050655">
    <property type="entry name" value="Plant_B3_domain"/>
</dbReference>
<keyword evidence="5" id="KW-0539">Nucleus</keyword>
<keyword evidence="4" id="KW-0804">Transcription</keyword>
<dbReference type="InterPro" id="IPR015300">
    <property type="entry name" value="DNA-bd_pseudobarrel_sf"/>
</dbReference>
<evidence type="ECO:0000256" key="1">
    <source>
        <dbReference type="ARBA" id="ARBA00004123"/>
    </source>
</evidence>
<dbReference type="GO" id="GO:0005634">
    <property type="term" value="C:nucleus"/>
    <property type="evidence" value="ECO:0007669"/>
    <property type="project" value="UniProtKB-SubCell"/>
</dbReference>
<dbReference type="Gene3D" id="2.40.330.10">
    <property type="entry name" value="DNA-binding pseudobarrel domain"/>
    <property type="match status" value="5"/>
</dbReference>
<feature type="domain" description="TF-B3" evidence="6">
    <location>
        <begin position="631"/>
        <end position="713"/>
    </location>
</feature>
<evidence type="ECO:0000256" key="5">
    <source>
        <dbReference type="ARBA" id="ARBA00023242"/>
    </source>
</evidence>
<evidence type="ECO:0000259" key="6">
    <source>
        <dbReference type="PROSITE" id="PS50863"/>
    </source>
</evidence>
<feature type="domain" description="TF-B3" evidence="6">
    <location>
        <begin position="6"/>
        <end position="99"/>
    </location>
</feature>
<dbReference type="SUPFAM" id="SSF101936">
    <property type="entry name" value="DNA-binding pseudobarrel domain"/>
    <property type="match status" value="4"/>
</dbReference>
<dbReference type="AlphaFoldDB" id="A0A2N9JCA9"/>
<keyword evidence="3" id="KW-0238">DNA-binding</keyword>
<proteinExistence type="predicted"/>
<dbReference type="SMART" id="SM01019">
    <property type="entry name" value="B3"/>
    <property type="match status" value="4"/>
</dbReference>